<accession>A0A6D2KEM0</accession>
<dbReference type="PANTHER" id="PTHR31228">
    <property type="entry name" value="CYSTATIN/MONELLIN SUPERFAMILY PROTEIN"/>
    <property type="match status" value="1"/>
</dbReference>
<organism evidence="1 2">
    <name type="scientific">Microthlaspi erraticum</name>
    <dbReference type="NCBI Taxonomy" id="1685480"/>
    <lineage>
        <taxon>Eukaryota</taxon>
        <taxon>Viridiplantae</taxon>
        <taxon>Streptophyta</taxon>
        <taxon>Embryophyta</taxon>
        <taxon>Tracheophyta</taxon>
        <taxon>Spermatophyta</taxon>
        <taxon>Magnoliopsida</taxon>
        <taxon>eudicotyledons</taxon>
        <taxon>Gunneridae</taxon>
        <taxon>Pentapetalae</taxon>
        <taxon>rosids</taxon>
        <taxon>malvids</taxon>
        <taxon>Brassicales</taxon>
        <taxon>Brassicaceae</taxon>
        <taxon>Coluteocarpeae</taxon>
        <taxon>Microthlaspi</taxon>
    </lineage>
</organism>
<proteinExistence type="predicted"/>
<reference evidence="1" key="1">
    <citation type="submission" date="2020-01" db="EMBL/GenBank/DDBJ databases">
        <authorList>
            <person name="Mishra B."/>
        </authorList>
    </citation>
    <scope>NUCLEOTIDE SEQUENCE [LARGE SCALE GENOMIC DNA]</scope>
</reference>
<dbReference type="AlphaFoldDB" id="A0A6D2KEM0"/>
<gene>
    <name evidence="1" type="ORF">MERR_LOCUS38772</name>
</gene>
<dbReference type="OrthoDB" id="1103804at2759"/>
<dbReference type="PANTHER" id="PTHR31228:SF40">
    <property type="entry name" value="CYSTATIN_MONELLIN SUPERFAMILY PROTEIN"/>
    <property type="match status" value="1"/>
</dbReference>
<comment type="caution">
    <text evidence="1">The sequence shown here is derived from an EMBL/GenBank/DDBJ whole genome shotgun (WGS) entry which is preliminary data.</text>
</comment>
<dbReference type="Proteomes" id="UP000467841">
    <property type="component" value="Unassembled WGS sequence"/>
</dbReference>
<protein>
    <recommendedName>
        <fullName evidence="3">Cystatin domain-containing protein</fullName>
    </recommendedName>
</protein>
<sequence>MTPTPINELTAKLASTTYPMAAEEVVSSPKVEEVDDRFSDSSSDLELCCDEEWLAYKRLPEKEPEWDVDSFDGREFRDYPNVRRLFPTQQLYDDYLDERLKAFASKGFLPDPLSDIFEIYLDGPKKGYNTCRDFIAELTNVCVKKFNETKVKTLELVNVLRATHSGIAKWKVYVTFMAREYHEGPLVEYQAKVIYCFGNDDQPPFPILCRPSPKPDSQN</sequence>
<keyword evidence="2" id="KW-1185">Reference proteome</keyword>
<dbReference type="EMBL" id="CACVBM020001484">
    <property type="protein sequence ID" value="CAA7051537.1"/>
    <property type="molecule type" value="Genomic_DNA"/>
</dbReference>
<dbReference type="NCBIfam" id="TIGR01638">
    <property type="entry name" value="Atha_cystat_rel"/>
    <property type="match status" value="1"/>
</dbReference>
<evidence type="ECO:0000313" key="2">
    <source>
        <dbReference type="Proteomes" id="UP000467841"/>
    </source>
</evidence>
<dbReference type="InterPro" id="IPR006525">
    <property type="entry name" value="Cystatin-related_pln"/>
</dbReference>
<evidence type="ECO:0008006" key="3">
    <source>
        <dbReference type="Google" id="ProtNLM"/>
    </source>
</evidence>
<evidence type="ECO:0000313" key="1">
    <source>
        <dbReference type="EMBL" id="CAA7051537.1"/>
    </source>
</evidence>
<name>A0A6D2KEM0_9BRAS</name>